<evidence type="ECO:0000313" key="2">
    <source>
        <dbReference type="EMBL" id="KEZ93389.1"/>
    </source>
</evidence>
<dbReference type="OrthoDB" id="1144663at2"/>
<reference evidence="3 5" key="2">
    <citation type="submission" date="2018-03" db="EMBL/GenBank/DDBJ databases">
        <title>Genomic Encyclopedia of Archaeal and Bacterial Type Strains, Phase II (KMG-II): from individual species to whole genera.</title>
        <authorList>
            <person name="Goeker M."/>
        </authorList>
    </citation>
    <scope>NUCLEOTIDE SEQUENCE [LARGE SCALE GENOMIC DNA]</scope>
    <source>
        <strain evidence="3 5">DSM 22727</strain>
    </source>
</reference>
<reference evidence="2 4" key="1">
    <citation type="submission" date="2014-07" db="EMBL/GenBank/DDBJ databases">
        <title>Draft genome sequence of Nonlabens ulvanivorans, an ulvan degrading bacterium.</title>
        <authorList>
            <person name="Kopel M."/>
            <person name="Helbert W."/>
            <person name="Henrissat B."/>
            <person name="Doniger T."/>
            <person name="Banin E."/>
        </authorList>
    </citation>
    <scope>NUCLEOTIDE SEQUENCE [LARGE SCALE GENOMIC DNA]</scope>
    <source>
        <strain evidence="2 4">PLR</strain>
    </source>
</reference>
<dbReference type="Proteomes" id="UP000028531">
    <property type="component" value="Unassembled WGS sequence"/>
</dbReference>
<evidence type="ECO:0000256" key="1">
    <source>
        <dbReference type="SAM" id="SignalP"/>
    </source>
</evidence>
<sequence>MRLLKLYNVFCLLLTISLLTSCGYSTTEDDKYPDMAEFPEVDGTGIELEKYHINFEEVYVIGDDLLGISFKEKEIYAVRMDQSFDKLDSVKISEYYYVSPDGFVYFKKEDDRIAKVHYLEKRFQDLVVHPFFKERFYESKLAELAPQYDFEVMERATEKGKDSVREIAAQHHYDQIKNRVIPDITGYHTLDNDAYLSNGYVKLGGLIIQTQDGDFYIPKDIKAHRWHDEFKSRIDWFRLLEDIDQLPAVEKFSTSNHTSVDHLTMFDQAVIENRGSGNHYVFGFYPVTYDYYTLEFNGKTAKFKSYDSVMSAFHSPDGRTVIIYDKQNGWYRVRPLLYQ</sequence>
<feature type="signal peptide" evidence="1">
    <location>
        <begin position="1"/>
        <end position="21"/>
    </location>
</feature>
<accession>A0A084JWQ5</accession>
<dbReference type="EMBL" id="JPJI01000026">
    <property type="protein sequence ID" value="KEZ93389.1"/>
    <property type="molecule type" value="Genomic_DNA"/>
</dbReference>
<dbReference type="RefSeq" id="WP_036580607.1">
    <property type="nucleotide sequence ID" value="NZ_JPJI01000026.1"/>
</dbReference>
<evidence type="ECO:0000313" key="3">
    <source>
        <dbReference type="EMBL" id="PRX13974.1"/>
    </source>
</evidence>
<evidence type="ECO:0000313" key="4">
    <source>
        <dbReference type="Proteomes" id="UP000028531"/>
    </source>
</evidence>
<keyword evidence="1" id="KW-0732">Signal</keyword>
<organism evidence="2 4">
    <name type="scientific">Nonlabens ulvanivorans</name>
    <name type="common">Persicivirga ulvanivorans</name>
    <dbReference type="NCBI Taxonomy" id="906888"/>
    <lineage>
        <taxon>Bacteria</taxon>
        <taxon>Pseudomonadati</taxon>
        <taxon>Bacteroidota</taxon>
        <taxon>Flavobacteriia</taxon>
        <taxon>Flavobacteriales</taxon>
        <taxon>Flavobacteriaceae</taxon>
        <taxon>Nonlabens</taxon>
    </lineage>
</organism>
<gene>
    <name evidence="2" type="ORF">IL45_04000</name>
    <name evidence="3" type="ORF">LY02_01003</name>
</gene>
<dbReference type="Proteomes" id="UP000239997">
    <property type="component" value="Unassembled WGS sequence"/>
</dbReference>
<dbReference type="EMBL" id="PVNA01000002">
    <property type="protein sequence ID" value="PRX13974.1"/>
    <property type="molecule type" value="Genomic_DNA"/>
</dbReference>
<protein>
    <submittedName>
        <fullName evidence="2">Uncharacterized protein</fullName>
    </submittedName>
</protein>
<proteinExistence type="predicted"/>
<evidence type="ECO:0000313" key="5">
    <source>
        <dbReference type="Proteomes" id="UP000239997"/>
    </source>
</evidence>
<comment type="caution">
    <text evidence="2">The sequence shown here is derived from an EMBL/GenBank/DDBJ whole genome shotgun (WGS) entry which is preliminary data.</text>
</comment>
<keyword evidence="5" id="KW-1185">Reference proteome</keyword>
<dbReference type="AlphaFoldDB" id="A0A084JWQ5"/>
<name>A0A084JWQ5_NONUL</name>
<dbReference type="PROSITE" id="PS51257">
    <property type="entry name" value="PROKAR_LIPOPROTEIN"/>
    <property type="match status" value="1"/>
</dbReference>
<feature type="chain" id="PRO_5001777497" evidence="1">
    <location>
        <begin position="22"/>
        <end position="339"/>
    </location>
</feature>